<dbReference type="InterPro" id="IPR000014">
    <property type="entry name" value="PAS"/>
</dbReference>
<name>A0A117INW2_MYCTH</name>
<dbReference type="OMA" id="SGGKQVW"/>
<evidence type="ECO:0000313" key="3">
    <source>
        <dbReference type="EMBL" id="GAT17590.1"/>
    </source>
</evidence>
<dbReference type="PROSITE" id="PS50112">
    <property type="entry name" value="PAS"/>
    <property type="match status" value="1"/>
</dbReference>
<evidence type="ECO:0000313" key="4">
    <source>
        <dbReference type="Proteomes" id="UP000069654"/>
    </source>
</evidence>
<dbReference type="InterPro" id="IPR014787">
    <property type="entry name" value="PSer_Pase_RsbU_N"/>
</dbReference>
<dbReference type="Proteomes" id="UP000069654">
    <property type="component" value="Unassembled WGS sequence"/>
</dbReference>
<reference evidence="4" key="2">
    <citation type="submission" date="2016-02" db="EMBL/GenBank/DDBJ databases">
        <title>Draft genome sequence of five rapidly growing Mycobacterium species.</title>
        <authorList>
            <person name="Katahira K."/>
            <person name="Gotou Y."/>
            <person name="Iida K."/>
            <person name="Ogura Y."/>
            <person name="Hayashi T."/>
        </authorList>
    </citation>
    <scope>NUCLEOTIDE SEQUENCE [LARGE SCALE GENOMIC DNA]</scope>
    <source>
        <strain evidence="4">JCM6362</strain>
    </source>
</reference>
<evidence type="ECO:0000259" key="2">
    <source>
        <dbReference type="PROSITE" id="PS50112"/>
    </source>
</evidence>
<dbReference type="SUPFAM" id="SSF55785">
    <property type="entry name" value="PYP-like sensor domain (PAS domain)"/>
    <property type="match status" value="1"/>
</dbReference>
<dbReference type="SMART" id="SM00331">
    <property type="entry name" value="PP2C_SIG"/>
    <property type="match status" value="1"/>
</dbReference>
<dbReference type="OrthoDB" id="163538at2"/>
<dbReference type="Pfam" id="PF07228">
    <property type="entry name" value="SpoIIE"/>
    <property type="match status" value="1"/>
</dbReference>
<dbReference type="InterPro" id="IPR017944">
    <property type="entry name" value="KaiA/RbsU_helical_domain_sf"/>
</dbReference>
<dbReference type="RefSeq" id="WP_003926036.1">
    <property type="nucleotide sequence ID" value="NZ_BCTB01000056.1"/>
</dbReference>
<dbReference type="Pfam" id="PF13426">
    <property type="entry name" value="PAS_9"/>
    <property type="match status" value="1"/>
</dbReference>
<dbReference type="InterPro" id="IPR036457">
    <property type="entry name" value="PPM-type-like_dom_sf"/>
</dbReference>
<dbReference type="Gene3D" id="3.60.40.10">
    <property type="entry name" value="PPM-type phosphatase domain"/>
    <property type="match status" value="1"/>
</dbReference>
<gene>
    <name evidence="3" type="ORF">RMCT_4559</name>
</gene>
<dbReference type="InterPro" id="IPR036890">
    <property type="entry name" value="HATPase_C_sf"/>
</dbReference>
<dbReference type="Pfam" id="PF13581">
    <property type="entry name" value="HATPase_c_2"/>
    <property type="match status" value="1"/>
</dbReference>
<dbReference type="CDD" id="cd16936">
    <property type="entry name" value="HATPase_RsbW-like"/>
    <property type="match status" value="1"/>
</dbReference>
<proteinExistence type="predicted"/>
<dbReference type="Gene3D" id="1.10.1240.30">
    <property type="entry name" value="KaiA/RbsU domain"/>
    <property type="match status" value="1"/>
</dbReference>
<dbReference type="STRING" id="1797.RMCT_4559"/>
<dbReference type="Gene3D" id="3.30.450.20">
    <property type="entry name" value="PAS domain"/>
    <property type="match status" value="1"/>
</dbReference>
<dbReference type="InterPro" id="IPR052016">
    <property type="entry name" value="Bact_Sigma-Reg"/>
</dbReference>
<sequence length="733" mass="79566">MSPDFGARYAAALAAYLEDSSERRLAVAHDLGRQALLGRISVLQIVEDHVRLVDELSRRQPVDTDTALQFLLQALAAVDVAVRGYLEGTRRYEQQRARAEGLAGRDTFRSALVNAMQEAFFVMDRTGSVIDINEAFAEITGYDGHDLPYRWPHPWVVDEPRADEDLLELLQHGRVQLERQIRHRSGHLAWVAISVNVVNPNGTAFVGTMRDITAAHKAAARESALTRLATAAGVATSVSEVLSIMLDECRPAIDSRRVIAVTWAREDAEPTIQVVGDPPASTWADLDESLRTTLLAARDWPPLTVQPVSDAGQNTSRGIVAVLSGTPATVLWLEHRVPRPVGIDGRRLINALVGHVSLAVQHVRRFEIARESSLTLQRAMLPDIVPPPGFAVRYEPAVRPLEIGGDWYDVLPLDDHQIGIIVGDCVGRGLPAAAVMGQLRSSARALLLSGAEPARLLENLDAVAALIPDAYCATVLLAVLDTESGTLRYSNAGHVPALLAGPGPHATVLTDGASVPLGVQQNRPRPQVSRQLTPGSTLMLYTDGLVERRDSPIDTGMDRACQVLTAMLDAEPEAVADAMLDTLAPADGYDDDVAIVVYRHTFAPLRIELPATPDRLSEVRARLTGWLTAAGAPELLISDIVLAVNEACTNSVEHAYRDREPGPMQVYADLRDGQIMLQVRDFGTWKTPEPNPRIRGRGLPMMRAISADVQVDNTRSGTVVELTFTLSGQPALT</sequence>
<dbReference type="SUPFAM" id="SSF81606">
    <property type="entry name" value="PP2C-like"/>
    <property type="match status" value="1"/>
</dbReference>
<dbReference type="InterPro" id="IPR001932">
    <property type="entry name" value="PPM-type_phosphatase-like_dom"/>
</dbReference>
<organism evidence="3 4">
    <name type="scientific">Mycolicibacterium thermoresistibile</name>
    <name type="common">Mycobacterium thermoresistibile</name>
    <dbReference type="NCBI Taxonomy" id="1797"/>
    <lineage>
        <taxon>Bacteria</taxon>
        <taxon>Bacillati</taxon>
        <taxon>Actinomycetota</taxon>
        <taxon>Actinomycetes</taxon>
        <taxon>Mycobacteriales</taxon>
        <taxon>Mycobacteriaceae</taxon>
        <taxon>Mycolicibacterium</taxon>
    </lineage>
</organism>
<evidence type="ECO:0000256" key="1">
    <source>
        <dbReference type="ARBA" id="ARBA00022801"/>
    </source>
</evidence>
<reference evidence="3 4" key="1">
    <citation type="journal article" date="2016" name="Genome Announc.">
        <title>Draft Genome Sequences of Five Rapidly Growing Mycobacterium Species, M. thermoresistibile, M. fortuitum subsp. acetamidolyticum, M. canariasense, M. brisbanense, and M. novocastrense.</title>
        <authorList>
            <person name="Katahira K."/>
            <person name="Ogura Y."/>
            <person name="Gotoh Y."/>
            <person name="Hayashi T."/>
        </authorList>
    </citation>
    <scope>NUCLEOTIDE SEQUENCE [LARGE SCALE GENOMIC DNA]</scope>
    <source>
        <strain evidence="3 4">JCM6362</strain>
    </source>
</reference>
<accession>A0A117INW2</accession>
<dbReference type="EMBL" id="BCTB01000056">
    <property type="protein sequence ID" value="GAT17590.1"/>
    <property type="molecule type" value="Genomic_DNA"/>
</dbReference>
<dbReference type="InterPro" id="IPR035965">
    <property type="entry name" value="PAS-like_dom_sf"/>
</dbReference>
<dbReference type="PANTHER" id="PTHR43156">
    <property type="entry name" value="STAGE II SPORULATION PROTEIN E-RELATED"/>
    <property type="match status" value="1"/>
</dbReference>
<dbReference type="Pfam" id="PF08673">
    <property type="entry name" value="RsbU_N"/>
    <property type="match status" value="1"/>
</dbReference>
<protein>
    <submittedName>
        <fullName evidence="3">Stage II sporulation protein E</fullName>
    </submittedName>
</protein>
<dbReference type="PANTHER" id="PTHR43156:SF2">
    <property type="entry name" value="STAGE II SPORULATION PROTEIN E"/>
    <property type="match status" value="1"/>
</dbReference>
<dbReference type="AlphaFoldDB" id="A0A117INW2"/>
<keyword evidence="1" id="KW-0378">Hydrolase</keyword>
<dbReference type="CDD" id="cd00130">
    <property type="entry name" value="PAS"/>
    <property type="match status" value="1"/>
</dbReference>
<dbReference type="SUPFAM" id="SSF55874">
    <property type="entry name" value="ATPase domain of HSP90 chaperone/DNA topoisomerase II/histidine kinase"/>
    <property type="match status" value="1"/>
</dbReference>
<dbReference type="InterPro" id="IPR003594">
    <property type="entry name" value="HATPase_dom"/>
</dbReference>
<dbReference type="Gene3D" id="3.30.565.10">
    <property type="entry name" value="Histidine kinase-like ATPase, C-terminal domain"/>
    <property type="match status" value="1"/>
</dbReference>
<feature type="domain" description="PAS" evidence="2">
    <location>
        <begin position="105"/>
        <end position="147"/>
    </location>
</feature>
<dbReference type="GO" id="GO:0016791">
    <property type="term" value="F:phosphatase activity"/>
    <property type="evidence" value="ECO:0007669"/>
    <property type="project" value="TreeGrafter"/>
</dbReference>
<dbReference type="NCBIfam" id="TIGR00229">
    <property type="entry name" value="sensory_box"/>
    <property type="match status" value="1"/>
</dbReference>
<comment type="caution">
    <text evidence="3">The sequence shown here is derived from an EMBL/GenBank/DDBJ whole genome shotgun (WGS) entry which is preliminary data.</text>
</comment>